<evidence type="ECO:0000259" key="2">
    <source>
        <dbReference type="SMART" id="SM00849"/>
    </source>
</evidence>
<dbReference type="PANTHER" id="PTHR46018">
    <property type="entry name" value="ZINC PHOSPHODIESTERASE ELAC PROTEIN 1"/>
    <property type="match status" value="1"/>
</dbReference>
<dbReference type="InterPro" id="IPR036866">
    <property type="entry name" value="RibonucZ/Hydroxyglut_hydro"/>
</dbReference>
<sequence>MRTFRNILAVVLVLGIVAGGGAWMLRGKIATTIYRKGAEEALSANPFAKLPDGLHVALCGSGSPLPDPHRAGPCVAVIAGQRMYVVDIGDGATRNLTLMGLSPAQADALLLTHYHSDHMGGLGELMLQHWAGGAATEPLPVYGPQGLEEVLNGFQLAYQLDRGYRIAHHGPTVVPPQGFGGTAHPFQVQANGADVVLVDDGGLKITAFPVNHEPVSPAVGYKFAYKGRTVVISGDTAPSPRVEAEAKGADLLVHEALSERLVALQRQAALAANRETIAKISQDIIGYHTTPEQAADIAQKAGVRYLLLDHLVPGVPLKGLEGPFLGDAPKRFKGTLRLGQDGDFISMPAGSDAITRTNRLARFR</sequence>
<dbReference type="Pfam" id="PF12706">
    <property type="entry name" value="Lactamase_B_2"/>
    <property type="match status" value="1"/>
</dbReference>
<dbReference type="EMBL" id="JBHTLQ010000042">
    <property type="protein sequence ID" value="MFD1192056.1"/>
    <property type="molecule type" value="Genomic_DNA"/>
</dbReference>
<accession>A0ABW3T730</accession>
<evidence type="ECO:0000313" key="3">
    <source>
        <dbReference type="EMBL" id="MFD1192056.1"/>
    </source>
</evidence>
<evidence type="ECO:0000313" key="4">
    <source>
        <dbReference type="Proteomes" id="UP001597216"/>
    </source>
</evidence>
<comment type="caution">
    <text evidence="3">The sequence shown here is derived from an EMBL/GenBank/DDBJ whole genome shotgun (WGS) entry which is preliminary data.</text>
</comment>
<keyword evidence="4" id="KW-1185">Reference proteome</keyword>
<gene>
    <name evidence="3" type="ORF">ACFQ27_15820</name>
</gene>
<dbReference type="SUPFAM" id="SSF56281">
    <property type="entry name" value="Metallo-hydrolase/oxidoreductase"/>
    <property type="match status" value="1"/>
</dbReference>
<protein>
    <submittedName>
        <fullName evidence="3">MBL fold metallo-hydrolase</fullName>
    </submittedName>
</protein>
<name>A0ABW3T730_9CAUL</name>
<dbReference type="Gene3D" id="3.60.15.10">
    <property type="entry name" value="Ribonuclease Z/Hydroxyacylglutathione hydrolase-like"/>
    <property type="match status" value="1"/>
</dbReference>
<dbReference type="CDD" id="cd07719">
    <property type="entry name" value="arylsulfatase_AtsA-like_MBL-fold"/>
    <property type="match status" value="1"/>
</dbReference>
<dbReference type="SMART" id="SM00849">
    <property type="entry name" value="Lactamase_B"/>
    <property type="match status" value="1"/>
</dbReference>
<proteinExistence type="predicted"/>
<feature type="domain" description="Metallo-beta-lactamase" evidence="2">
    <location>
        <begin position="71"/>
        <end position="274"/>
    </location>
</feature>
<dbReference type="PANTHER" id="PTHR46018:SF2">
    <property type="entry name" value="ZINC PHOSPHODIESTERASE ELAC PROTEIN 1"/>
    <property type="match status" value="1"/>
</dbReference>
<dbReference type="Proteomes" id="UP001597216">
    <property type="component" value="Unassembled WGS sequence"/>
</dbReference>
<organism evidence="3 4">
    <name type="scientific">Phenylobacterium conjunctum</name>
    <dbReference type="NCBI Taxonomy" id="1298959"/>
    <lineage>
        <taxon>Bacteria</taxon>
        <taxon>Pseudomonadati</taxon>
        <taxon>Pseudomonadota</taxon>
        <taxon>Alphaproteobacteria</taxon>
        <taxon>Caulobacterales</taxon>
        <taxon>Caulobacteraceae</taxon>
        <taxon>Phenylobacterium</taxon>
    </lineage>
</organism>
<dbReference type="RefSeq" id="WP_377354285.1">
    <property type="nucleotide sequence ID" value="NZ_JBHTLQ010000042.1"/>
</dbReference>
<dbReference type="InterPro" id="IPR044094">
    <property type="entry name" value="AtsA-like_MBL-fold"/>
</dbReference>
<dbReference type="InterPro" id="IPR001279">
    <property type="entry name" value="Metallo-B-lactamas"/>
</dbReference>
<keyword evidence="1" id="KW-0378">Hydrolase</keyword>
<evidence type="ECO:0000256" key="1">
    <source>
        <dbReference type="ARBA" id="ARBA00022801"/>
    </source>
</evidence>
<reference evidence="4" key="1">
    <citation type="journal article" date="2019" name="Int. J. Syst. Evol. Microbiol.">
        <title>The Global Catalogue of Microorganisms (GCM) 10K type strain sequencing project: providing services to taxonomists for standard genome sequencing and annotation.</title>
        <authorList>
            <consortium name="The Broad Institute Genomics Platform"/>
            <consortium name="The Broad Institute Genome Sequencing Center for Infectious Disease"/>
            <person name="Wu L."/>
            <person name="Ma J."/>
        </authorList>
    </citation>
    <scope>NUCLEOTIDE SEQUENCE [LARGE SCALE GENOMIC DNA]</scope>
    <source>
        <strain evidence="4">CCUG 55074</strain>
    </source>
</reference>